<evidence type="ECO:0000313" key="1">
    <source>
        <dbReference type="EMBL" id="ACU45225.1"/>
    </source>
</evidence>
<accession>E8Z6Z5</accession>
<protein>
    <submittedName>
        <fullName evidence="1">Uncharacterized protein</fullName>
    </submittedName>
</protein>
<proteinExistence type="evidence at transcript level"/>
<sequence>ELSNHEFWRKYKVLATLCGNELHEQISFLLTLSGSVSEYGKHVITISKVCKTSLGNAMFGSFLPLSLHQAVEQIILIETSNLPTDREITIDDISDLESRAIELAKEMNVKKVLGKKTRTIKMTYANTWVVEKDITTIQEEIRNRIWNFVKSESIGFQVMQCTWEAKYFRLPDSRQQRFTFAEEVIEGQIEVRRSIDKSLANVDSSRTSTPLSLQEYLNGNLSTWAADDPYISIELALWDNITGSAGIDRIPAGCA</sequence>
<feature type="non-terminal residue" evidence="1">
    <location>
        <position position="1"/>
    </location>
</feature>
<organism evidence="1">
    <name type="scientific">Karlodinium veneficum</name>
    <name type="common">Dinoflagellate</name>
    <name type="synonym">Karlodinium micrum</name>
    <dbReference type="NCBI Taxonomy" id="407301"/>
    <lineage>
        <taxon>Eukaryota</taxon>
        <taxon>Sar</taxon>
        <taxon>Alveolata</taxon>
        <taxon>Dinophyceae</taxon>
        <taxon>Gymnodiniales</taxon>
        <taxon>Kareniaceae</taxon>
        <taxon>Karlodinium</taxon>
    </lineage>
</organism>
<name>E8Z6Z5_KARVE</name>
<dbReference type="EMBL" id="FJ600212">
    <property type="protein sequence ID" value="ACU45225.1"/>
    <property type="molecule type" value="mRNA"/>
</dbReference>
<reference evidence="1" key="2">
    <citation type="book" date="2010" name="PROCEEDINGS OF 13TH INTERNATIONAL CONFERENCE ON HARMFUL ALGAE" publisher="International Society For The Study of Harmful Algae" city="Hong Kong, China">
        <title>Dinoflagellate meta-transcriptomics enabled by spliced leader.</title>
        <editorList>
            <person name="Unknown A."/>
        </editorList>
        <authorList>
            <person name="Lin S."/>
            <person name="Zhang H."/>
        </authorList>
    </citation>
    <scope>NUCLEOTIDE SEQUENCE</scope>
    <source>
        <strain evidence="1">CCMP1975</strain>
    </source>
</reference>
<reference evidence="1" key="1">
    <citation type="submission" date="2008-12" db="EMBL/GenBank/DDBJ databases">
        <authorList>
            <person name="Zhang H."/>
            <person name="Lin S."/>
        </authorList>
    </citation>
    <scope>NUCLEOTIDE SEQUENCE</scope>
    <source>
        <strain evidence="1">CCMP1975</strain>
    </source>
</reference>
<dbReference type="AlphaFoldDB" id="E8Z6Z5"/>